<dbReference type="PANTHER" id="PTHR43024">
    <property type="entry name" value="UDP-N-ACETYLMURAMOYL-TRIPEPTIDE--D-ALANYL-D-ALANINE LIGASE"/>
    <property type="match status" value="1"/>
</dbReference>
<dbReference type="GO" id="GO:0016881">
    <property type="term" value="F:acid-amino acid ligase activity"/>
    <property type="evidence" value="ECO:0007669"/>
    <property type="project" value="InterPro"/>
</dbReference>
<keyword evidence="4" id="KW-1133">Transmembrane helix</keyword>
<dbReference type="PANTHER" id="PTHR43024:SF1">
    <property type="entry name" value="UDP-N-ACETYLMURAMOYL-TRIPEPTIDE--D-ALANYL-D-ALANINE LIGASE"/>
    <property type="match status" value="1"/>
</dbReference>
<proteinExistence type="predicted"/>
<dbReference type="InterPro" id="IPR004101">
    <property type="entry name" value="Mur_ligase_C"/>
</dbReference>
<dbReference type="Pfam" id="PF02875">
    <property type="entry name" value="Mur_ligase_C"/>
    <property type="match status" value="1"/>
</dbReference>
<dbReference type="SUPFAM" id="SSF53244">
    <property type="entry name" value="MurD-like peptide ligases, peptide-binding domain"/>
    <property type="match status" value="1"/>
</dbReference>
<dbReference type="InterPro" id="IPR051046">
    <property type="entry name" value="MurCDEF_CellWall_CoF430Synth"/>
</dbReference>
<keyword evidence="4" id="KW-0812">Transmembrane</keyword>
<gene>
    <name evidence="7" type="ORF">DI628_08410</name>
</gene>
<comment type="caution">
    <text evidence="7">The sequence shown here is derived from an EMBL/GenBank/DDBJ whole genome shotgun (WGS) entry which is preliminary data.</text>
</comment>
<name>A0A6N4RB62_BLAVI</name>
<dbReference type="AlphaFoldDB" id="A0A6N4RB62"/>
<evidence type="ECO:0000313" key="8">
    <source>
        <dbReference type="Proteomes" id="UP000320948"/>
    </source>
</evidence>
<keyword evidence="2" id="KW-0547">Nucleotide-binding</keyword>
<dbReference type="Pfam" id="PF08245">
    <property type="entry name" value="Mur_ligase_M"/>
    <property type="match status" value="1"/>
</dbReference>
<organism evidence="7 8">
    <name type="scientific">Blastochloris viridis</name>
    <name type="common">Rhodopseudomonas viridis</name>
    <dbReference type="NCBI Taxonomy" id="1079"/>
    <lineage>
        <taxon>Bacteria</taxon>
        <taxon>Pseudomonadati</taxon>
        <taxon>Pseudomonadota</taxon>
        <taxon>Alphaproteobacteria</taxon>
        <taxon>Hyphomicrobiales</taxon>
        <taxon>Blastochloridaceae</taxon>
        <taxon>Blastochloris</taxon>
    </lineage>
</organism>
<evidence type="ECO:0000313" key="7">
    <source>
        <dbReference type="EMBL" id="TKW60899.1"/>
    </source>
</evidence>
<dbReference type="InterPro" id="IPR036565">
    <property type="entry name" value="Mur-like_cat_sf"/>
</dbReference>
<accession>A0A6N4RB62</accession>
<sequence>MWWHLWFATLFPHWSASVFLPLAFAATTAYFTTLRLRTYLHPFQQEEYDSPRLLQWWKDKRAYDRYASLGLAIGAPFGFLQASAPTLTAILWLVLKARQEPDPTTTAKKALVLTQRARHIWYLAAGLNLPVLIALTVAPLPAWVQVLLLIAHIQTLPPYLMAANTLLRPLQTWQNKKYTTEARTLLTRLKPTTIGLTGSFGKTSTKYLLNHILSASAPTLATPGSVNTPLGIARIVREQLQPNHQYFLAEMGAYGPGSIAGLCKLAPPDIACITAVGEAHYERFKSLETVAQAKFELAEATLARGGKCILNVDGIPDHLWQPRVAQNSAAYRLVSTRPDVLRDGDTLLSEIVQAPKGLALTLTRNGEATPIQTPLFGHVQAGNIAVAYALAAELGLKPKAIAAALSTAQAAPHRLSVQQIGTQTLIDDAYNANPQGFSTALETLTLLGHADPDHPRRRILVTPGLVELGTAHAEVHARLGKLSATHADIILAIQPQRIPTFVEAAKATELHTFATLAEARTWLQTHGQPTDVILLANDLPDRYEARWTL</sequence>
<feature type="domain" description="Mur ligase central" evidence="6">
    <location>
        <begin position="197"/>
        <end position="391"/>
    </location>
</feature>
<dbReference type="InterPro" id="IPR036615">
    <property type="entry name" value="Mur_ligase_C_dom_sf"/>
</dbReference>
<dbReference type="InterPro" id="IPR013221">
    <property type="entry name" value="Mur_ligase_cen"/>
</dbReference>
<evidence type="ECO:0000256" key="1">
    <source>
        <dbReference type="ARBA" id="ARBA00022598"/>
    </source>
</evidence>
<keyword evidence="4" id="KW-0472">Membrane</keyword>
<evidence type="ECO:0000259" key="6">
    <source>
        <dbReference type="Pfam" id="PF08245"/>
    </source>
</evidence>
<dbReference type="EMBL" id="VAFM01000002">
    <property type="protein sequence ID" value="TKW60899.1"/>
    <property type="molecule type" value="Genomic_DNA"/>
</dbReference>
<dbReference type="GO" id="GO:0005524">
    <property type="term" value="F:ATP binding"/>
    <property type="evidence" value="ECO:0007669"/>
    <property type="project" value="UniProtKB-KW"/>
</dbReference>
<keyword evidence="1 7" id="KW-0436">Ligase</keyword>
<evidence type="ECO:0000259" key="5">
    <source>
        <dbReference type="Pfam" id="PF02875"/>
    </source>
</evidence>
<keyword evidence="3" id="KW-0067">ATP-binding</keyword>
<dbReference type="SUPFAM" id="SSF53623">
    <property type="entry name" value="MurD-like peptide ligases, catalytic domain"/>
    <property type="match status" value="1"/>
</dbReference>
<dbReference type="Proteomes" id="UP000320948">
    <property type="component" value="Unassembled WGS sequence"/>
</dbReference>
<dbReference type="Gene3D" id="3.40.1190.10">
    <property type="entry name" value="Mur-like, catalytic domain"/>
    <property type="match status" value="1"/>
</dbReference>
<evidence type="ECO:0000256" key="3">
    <source>
        <dbReference type="ARBA" id="ARBA00022840"/>
    </source>
</evidence>
<reference evidence="7 8" key="1">
    <citation type="journal article" date="2017" name="Nat. Commun.">
        <title>In situ click chemistry generation of cyclooxygenase-2 inhibitors.</title>
        <authorList>
            <person name="Bhardwaj A."/>
            <person name="Kaur J."/>
            <person name="Wuest M."/>
            <person name="Wuest F."/>
        </authorList>
    </citation>
    <scope>NUCLEOTIDE SEQUENCE [LARGE SCALE GENOMIC DNA]</scope>
    <source>
        <strain evidence="7">S2_018_000_R2_106</strain>
    </source>
</reference>
<feature type="domain" description="Mur ligase C-terminal" evidence="5">
    <location>
        <begin position="414"/>
        <end position="536"/>
    </location>
</feature>
<feature type="transmembrane region" description="Helical" evidence="4">
    <location>
        <begin position="120"/>
        <end position="140"/>
    </location>
</feature>
<protein>
    <submittedName>
        <fullName evidence="7">UDP-N-acetylmuramoyl-tripeptide--D-alanyl-D-alanine ligase</fullName>
    </submittedName>
</protein>
<evidence type="ECO:0000256" key="2">
    <source>
        <dbReference type="ARBA" id="ARBA00022741"/>
    </source>
</evidence>
<dbReference type="Gene3D" id="3.90.190.20">
    <property type="entry name" value="Mur ligase, C-terminal domain"/>
    <property type="match status" value="1"/>
</dbReference>
<evidence type="ECO:0000256" key="4">
    <source>
        <dbReference type="SAM" id="Phobius"/>
    </source>
</evidence>